<accession>A0AAD7WA88</accession>
<proteinExistence type="predicted"/>
<protein>
    <submittedName>
        <fullName evidence="2">Uncharacterized protein</fullName>
    </submittedName>
</protein>
<dbReference type="EMBL" id="JAINUG010000185">
    <property type="protein sequence ID" value="KAJ8389248.1"/>
    <property type="molecule type" value="Genomic_DNA"/>
</dbReference>
<gene>
    <name evidence="2" type="ORF">AAFF_G00122680</name>
</gene>
<sequence length="110" mass="11662">MMSTPRSEHPRTISVWDALSASLPSAGAQGQTQWDEVHCYAAHKQGAVPVSITNEGITNQHGVRAGRRAVSQQPRLALSVMGGRWHRKVEAGGREGGGGFGVSNGRALHP</sequence>
<comment type="caution">
    <text evidence="2">The sequence shown here is derived from an EMBL/GenBank/DDBJ whole genome shotgun (WGS) entry which is preliminary data.</text>
</comment>
<evidence type="ECO:0000313" key="3">
    <source>
        <dbReference type="Proteomes" id="UP001221898"/>
    </source>
</evidence>
<keyword evidence="3" id="KW-1185">Reference proteome</keyword>
<dbReference type="AlphaFoldDB" id="A0AAD7WA88"/>
<name>A0AAD7WA88_9TELE</name>
<evidence type="ECO:0000313" key="2">
    <source>
        <dbReference type="EMBL" id="KAJ8389248.1"/>
    </source>
</evidence>
<feature type="region of interest" description="Disordered" evidence="1">
    <location>
        <begin position="89"/>
        <end position="110"/>
    </location>
</feature>
<reference evidence="2" key="1">
    <citation type="journal article" date="2023" name="Science">
        <title>Genome structures resolve the early diversification of teleost fishes.</title>
        <authorList>
            <person name="Parey E."/>
            <person name="Louis A."/>
            <person name="Montfort J."/>
            <person name="Bouchez O."/>
            <person name="Roques C."/>
            <person name="Iampietro C."/>
            <person name="Lluch J."/>
            <person name="Castinel A."/>
            <person name="Donnadieu C."/>
            <person name="Desvignes T."/>
            <person name="Floi Bucao C."/>
            <person name="Jouanno E."/>
            <person name="Wen M."/>
            <person name="Mejri S."/>
            <person name="Dirks R."/>
            <person name="Jansen H."/>
            <person name="Henkel C."/>
            <person name="Chen W.J."/>
            <person name="Zahm M."/>
            <person name="Cabau C."/>
            <person name="Klopp C."/>
            <person name="Thompson A.W."/>
            <person name="Robinson-Rechavi M."/>
            <person name="Braasch I."/>
            <person name="Lecointre G."/>
            <person name="Bobe J."/>
            <person name="Postlethwait J.H."/>
            <person name="Berthelot C."/>
            <person name="Roest Crollius H."/>
            <person name="Guiguen Y."/>
        </authorList>
    </citation>
    <scope>NUCLEOTIDE SEQUENCE</scope>
    <source>
        <strain evidence="2">NC1722</strain>
    </source>
</reference>
<evidence type="ECO:0000256" key="1">
    <source>
        <dbReference type="SAM" id="MobiDB-lite"/>
    </source>
</evidence>
<organism evidence="2 3">
    <name type="scientific">Aldrovandia affinis</name>
    <dbReference type="NCBI Taxonomy" id="143900"/>
    <lineage>
        <taxon>Eukaryota</taxon>
        <taxon>Metazoa</taxon>
        <taxon>Chordata</taxon>
        <taxon>Craniata</taxon>
        <taxon>Vertebrata</taxon>
        <taxon>Euteleostomi</taxon>
        <taxon>Actinopterygii</taxon>
        <taxon>Neopterygii</taxon>
        <taxon>Teleostei</taxon>
        <taxon>Notacanthiformes</taxon>
        <taxon>Halosauridae</taxon>
        <taxon>Aldrovandia</taxon>
    </lineage>
</organism>
<dbReference type="Proteomes" id="UP001221898">
    <property type="component" value="Unassembled WGS sequence"/>
</dbReference>